<evidence type="ECO:0000256" key="1">
    <source>
        <dbReference type="SAM" id="MobiDB-lite"/>
    </source>
</evidence>
<dbReference type="AlphaFoldDB" id="A0A6A6UYI2"/>
<evidence type="ECO:0000313" key="2">
    <source>
        <dbReference type="EMBL" id="KAF2743328.1"/>
    </source>
</evidence>
<accession>A0A6A6UYI2</accession>
<gene>
    <name evidence="2" type="ORF">M011DRAFT_224721</name>
</gene>
<protein>
    <submittedName>
        <fullName evidence="2">Uncharacterized protein</fullName>
    </submittedName>
</protein>
<dbReference type="Proteomes" id="UP000799440">
    <property type="component" value="Unassembled WGS sequence"/>
</dbReference>
<name>A0A6A6UYI2_9PLEO</name>
<feature type="region of interest" description="Disordered" evidence="1">
    <location>
        <begin position="34"/>
        <end position="80"/>
    </location>
</feature>
<keyword evidence="3" id="KW-1185">Reference proteome</keyword>
<organism evidence="2 3">
    <name type="scientific">Sporormia fimetaria CBS 119925</name>
    <dbReference type="NCBI Taxonomy" id="1340428"/>
    <lineage>
        <taxon>Eukaryota</taxon>
        <taxon>Fungi</taxon>
        <taxon>Dikarya</taxon>
        <taxon>Ascomycota</taxon>
        <taxon>Pezizomycotina</taxon>
        <taxon>Dothideomycetes</taxon>
        <taxon>Pleosporomycetidae</taxon>
        <taxon>Pleosporales</taxon>
        <taxon>Sporormiaceae</taxon>
        <taxon>Sporormia</taxon>
    </lineage>
</organism>
<reference evidence="2" key="1">
    <citation type="journal article" date="2020" name="Stud. Mycol.">
        <title>101 Dothideomycetes genomes: a test case for predicting lifestyles and emergence of pathogens.</title>
        <authorList>
            <person name="Haridas S."/>
            <person name="Albert R."/>
            <person name="Binder M."/>
            <person name="Bloem J."/>
            <person name="Labutti K."/>
            <person name="Salamov A."/>
            <person name="Andreopoulos B."/>
            <person name="Baker S."/>
            <person name="Barry K."/>
            <person name="Bills G."/>
            <person name="Bluhm B."/>
            <person name="Cannon C."/>
            <person name="Castanera R."/>
            <person name="Culley D."/>
            <person name="Daum C."/>
            <person name="Ezra D."/>
            <person name="Gonzalez J."/>
            <person name="Henrissat B."/>
            <person name="Kuo A."/>
            <person name="Liang C."/>
            <person name="Lipzen A."/>
            <person name="Lutzoni F."/>
            <person name="Magnuson J."/>
            <person name="Mondo S."/>
            <person name="Nolan M."/>
            <person name="Ohm R."/>
            <person name="Pangilinan J."/>
            <person name="Park H.-J."/>
            <person name="Ramirez L."/>
            <person name="Alfaro M."/>
            <person name="Sun H."/>
            <person name="Tritt A."/>
            <person name="Yoshinaga Y."/>
            <person name="Zwiers L.-H."/>
            <person name="Turgeon B."/>
            <person name="Goodwin S."/>
            <person name="Spatafora J."/>
            <person name="Crous P."/>
            <person name="Grigoriev I."/>
        </authorList>
    </citation>
    <scope>NUCLEOTIDE SEQUENCE</scope>
    <source>
        <strain evidence="2">CBS 119925</strain>
    </source>
</reference>
<dbReference type="EMBL" id="MU006598">
    <property type="protein sequence ID" value="KAF2743328.1"/>
    <property type="molecule type" value="Genomic_DNA"/>
</dbReference>
<proteinExistence type="predicted"/>
<evidence type="ECO:0000313" key="3">
    <source>
        <dbReference type="Proteomes" id="UP000799440"/>
    </source>
</evidence>
<sequence length="177" mass="20429">MPCHSVISFHTYSADNFRIDIHHHETYIHSSSSHSHSIQYTTHHDSHHTSISFNMPSEHPATRPRRSRANYSTEDSEHPDIIPDESYKYAQLRKLARLEDEIASALRPGYFNKRRLTPHERTARVGKIEDDDGTCYQELKEAGRELDTSLILAYPGSGAEKRRIAICWIIWDGERGC</sequence>